<dbReference type="GO" id="GO:0005886">
    <property type="term" value="C:plasma membrane"/>
    <property type="evidence" value="ECO:0007669"/>
    <property type="project" value="TreeGrafter"/>
</dbReference>
<dbReference type="SUPFAM" id="SSF109885">
    <property type="entry name" value="I/LWEQ domain"/>
    <property type="match status" value="1"/>
</dbReference>
<dbReference type="Gene3D" id="1.20.1420.10">
    <property type="entry name" value="Talin, central domain"/>
    <property type="match status" value="1"/>
</dbReference>
<dbReference type="GO" id="GO:0003779">
    <property type="term" value="F:actin binding"/>
    <property type="evidence" value="ECO:0007669"/>
    <property type="project" value="InterPro"/>
</dbReference>
<dbReference type="PANTHER" id="PTHR19981:SF1">
    <property type="entry name" value="RHEA, ISOFORM B"/>
    <property type="match status" value="1"/>
</dbReference>
<dbReference type="Pfam" id="PF25177">
    <property type="entry name" value="Talin_VBS2"/>
    <property type="match status" value="1"/>
</dbReference>
<keyword evidence="1" id="KW-0175">Coiled coil</keyword>
<dbReference type="GO" id="GO:0030036">
    <property type="term" value="P:actin cytoskeleton organization"/>
    <property type="evidence" value="ECO:0007669"/>
    <property type="project" value="TreeGrafter"/>
</dbReference>
<dbReference type="GO" id="GO:0005178">
    <property type="term" value="F:integrin binding"/>
    <property type="evidence" value="ECO:0007669"/>
    <property type="project" value="TreeGrafter"/>
</dbReference>
<dbReference type="PANTHER" id="PTHR19981">
    <property type="entry name" value="TALIN"/>
    <property type="match status" value="1"/>
</dbReference>
<feature type="coiled-coil region" evidence="1">
    <location>
        <begin position="125"/>
        <end position="152"/>
    </location>
</feature>
<evidence type="ECO:0000313" key="3">
    <source>
        <dbReference type="EMBL" id="KAH9632861.1"/>
    </source>
</evidence>
<comment type="caution">
    <text evidence="3">The sequence shown here is derived from an EMBL/GenBank/DDBJ whole genome shotgun (WGS) entry which is preliminary data.</text>
</comment>
<gene>
    <name evidence="3" type="ORF">HF086_013648</name>
</gene>
<dbReference type="InterPro" id="IPR035964">
    <property type="entry name" value="I/LWEQ_dom_sf"/>
</dbReference>
<reference evidence="3" key="1">
    <citation type="journal article" date="2021" name="G3 (Bethesda)">
        <title>Genome and transcriptome analysis of the beet armyworm Spodoptera exigua reveals targets for pest control. .</title>
        <authorList>
            <person name="Simon S."/>
            <person name="Breeschoten T."/>
            <person name="Jansen H.J."/>
            <person name="Dirks R.P."/>
            <person name="Schranz M.E."/>
            <person name="Ros V.I.D."/>
        </authorList>
    </citation>
    <scope>NUCLEOTIDE SEQUENCE</scope>
    <source>
        <strain evidence="3">TB_SE_WUR_2020</strain>
    </source>
</reference>
<evidence type="ECO:0000256" key="1">
    <source>
        <dbReference type="SAM" id="Coils"/>
    </source>
</evidence>
<evidence type="ECO:0000259" key="2">
    <source>
        <dbReference type="Pfam" id="PF25177"/>
    </source>
</evidence>
<dbReference type="Proteomes" id="UP000814243">
    <property type="component" value="Unassembled WGS sequence"/>
</dbReference>
<accession>A0A922MA18</accession>
<dbReference type="GO" id="GO:0005925">
    <property type="term" value="C:focal adhesion"/>
    <property type="evidence" value="ECO:0007669"/>
    <property type="project" value="TreeGrafter"/>
</dbReference>
<name>A0A922MA18_SPOEX</name>
<dbReference type="InterPro" id="IPR057346">
    <property type="entry name" value="Talin1/2_VBS2"/>
</dbReference>
<protein>
    <recommendedName>
        <fullName evidence="2">Talin-1/2 VBS2 domain-containing protein</fullName>
    </recommendedName>
</protein>
<dbReference type="AlphaFoldDB" id="A0A922MA18"/>
<evidence type="ECO:0000313" key="4">
    <source>
        <dbReference type="Proteomes" id="UP000814243"/>
    </source>
</evidence>
<organism evidence="3 4">
    <name type="scientific">Spodoptera exigua</name>
    <name type="common">Beet armyworm</name>
    <name type="synonym">Noctua fulgens</name>
    <dbReference type="NCBI Taxonomy" id="7107"/>
    <lineage>
        <taxon>Eukaryota</taxon>
        <taxon>Metazoa</taxon>
        <taxon>Ecdysozoa</taxon>
        <taxon>Arthropoda</taxon>
        <taxon>Hexapoda</taxon>
        <taxon>Insecta</taxon>
        <taxon>Pterygota</taxon>
        <taxon>Neoptera</taxon>
        <taxon>Endopterygota</taxon>
        <taxon>Lepidoptera</taxon>
        <taxon>Glossata</taxon>
        <taxon>Ditrysia</taxon>
        <taxon>Noctuoidea</taxon>
        <taxon>Noctuidae</taxon>
        <taxon>Amphipyrinae</taxon>
        <taxon>Spodoptera</taxon>
    </lineage>
</organism>
<proteinExistence type="predicted"/>
<dbReference type="GO" id="GO:0098609">
    <property type="term" value="P:cell-cell adhesion"/>
    <property type="evidence" value="ECO:0007669"/>
    <property type="project" value="TreeGrafter"/>
</dbReference>
<dbReference type="GO" id="GO:0005737">
    <property type="term" value="C:cytoplasm"/>
    <property type="evidence" value="ECO:0007669"/>
    <property type="project" value="TreeGrafter"/>
</dbReference>
<dbReference type="EMBL" id="JACEFF010000681">
    <property type="protein sequence ID" value="KAH9632861.1"/>
    <property type="molecule type" value="Genomic_DNA"/>
</dbReference>
<dbReference type="Gene3D" id="1.20.120.230">
    <property type="entry name" value="Alpha-catenin/vinculin-like"/>
    <property type="match status" value="1"/>
</dbReference>
<sequence length="216" mass="22850">MCASERVVAAAEAGDMVRHARLLGQATAHLITTIKTEAEKQPSEGQRKLLAAAKLLADATARMVEAARQCASEPQETLIEECKSLNEQIPRVVDAVKVSSLRPADPAAQLDLISASEAFLQGLELDAAAEIIKSLQAELDELEEAARALELRPLPSQTTSSRQTAASTAALVSGARRGEQASCARAAGDMAQALRDFSAAIRATAALQHDAQRTQQ</sequence>
<feature type="domain" description="Talin-1/2 VBS2" evidence="2">
    <location>
        <begin position="1"/>
        <end position="76"/>
    </location>
</feature>